<dbReference type="InterPro" id="IPR052188">
    <property type="entry name" value="Ni-pincer_cofactor_biosynth"/>
</dbReference>
<accession>K1JV82</accession>
<dbReference type="RefSeq" id="WP_005436302.1">
    <property type="nucleotide sequence ID" value="NZ_JH815519.1"/>
</dbReference>
<dbReference type="PANTHER" id="PTHR43169">
    <property type="entry name" value="EXSB FAMILY PROTEIN"/>
    <property type="match status" value="1"/>
</dbReference>
<comment type="caution">
    <text evidence="1">The sequence shown here is derived from an EMBL/GenBank/DDBJ whole genome shotgun (WGS) entry which is preliminary data.</text>
</comment>
<evidence type="ECO:0000313" key="1">
    <source>
        <dbReference type="EMBL" id="EKB30578.1"/>
    </source>
</evidence>
<protein>
    <submittedName>
        <fullName evidence="1">TIGR00268 family protein</fullName>
    </submittedName>
</protein>
<dbReference type="HOGENOM" id="CLU_061181_3_0_4"/>
<dbReference type="OrthoDB" id="9776919at2"/>
<dbReference type="InterPro" id="IPR014729">
    <property type="entry name" value="Rossmann-like_a/b/a_fold"/>
</dbReference>
<keyword evidence="2" id="KW-1185">Reference proteome</keyword>
<sequence>MTPAFDDPRLERLARKLSEASSDGAVTLAYSGGLDSRFLAFFAKLAGFRVRLLHVTGPHVAPAETAEAVAEARAMGLEAELVPLDPADMPDLAAAGRLRCYVCKRHIFTELLRIAGDAPLCDGTNHSDLAVYRPGRRALEELGIRSPLAEADISKDEIRSLGAALGFRNPGQMARPCLLTRFPYGMKPASRDLILAADAEAAVEALMKEDDRLPGLRFRCRFPDGVSPVIHLERSSVSHAEAPELLAKGLSKKLGERASELRVELVDELSGWFDRPVRN</sequence>
<reference evidence="1 2" key="1">
    <citation type="submission" date="2012-05" db="EMBL/GenBank/DDBJ databases">
        <title>The Genome Sequence of Sutterella wadsworthensis 2_1_59BFAA.</title>
        <authorList>
            <consortium name="The Broad Institute Genome Sequencing Platform"/>
            <person name="Earl A."/>
            <person name="Ward D."/>
            <person name="Feldgarden M."/>
            <person name="Gevers D."/>
            <person name="Daigneault M."/>
            <person name="Strauss J."/>
            <person name="Allen-Vercoe E."/>
            <person name="Walker B."/>
            <person name="Young S.K."/>
            <person name="Zeng Q."/>
            <person name="Gargeya S."/>
            <person name="Fitzgerald M."/>
            <person name="Haas B."/>
            <person name="Abouelleil A."/>
            <person name="Alvarado L."/>
            <person name="Arachchi H.M."/>
            <person name="Berlin A.M."/>
            <person name="Chapman S.B."/>
            <person name="Goldberg J."/>
            <person name="Griggs A."/>
            <person name="Gujja S."/>
            <person name="Hansen M."/>
            <person name="Howarth C."/>
            <person name="Imamovic A."/>
            <person name="Larimer J."/>
            <person name="McCowen C."/>
            <person name="Montmayeur A."/>
            <person name="Murphy C."/>
            <person name="Neiman D."/>
            <person name="Pearson M."/>
            <person name="Priest M."/>
            <person name="Roberts A."/>
            <person name="Saif S."/>
            <person name="Shea T."/>
            <person name="Sisk P."/>
            <person name="Sykes S."/>
            <person name="Wortman J."/>
            <person name="Nusbaum C."/>
            <person name="Birren B."/>
        </authorList>
    </citation>
    <scope>NUCLEOTIDE SEQUENCE [LARGE SCALE GENOMIC DNA]</scope>
    <source>
        <strain evidence="1 2">2_1_59BFAA</strain>
    </source>
</reference>
<proteinExistence type="predicted"/>
<dbReference type="PANTHER" id="PTHR43169:SF2">
    <property type="entry name" value="NAD_GMP SYNTHASE DOMAIN-CONTAINING PROTEIN"/>
    <property type="match status" value="1"/>
</dbReference>
<gene>
    <name evidence="1" type="ORF">HMPREF9465_01824</name>
</gene>
<evidence type="ECO:0000313" key="2">
    <source>
        <dbReference type="Proteomes" id="UP000005835"/>
    </source>
</evidence>
<dbReference type="PATRIC" id="fig|742823.3.peg.1821"/>
<dbReference type="Gene3D" id="3.40.50.620">
    <property type="entry name" value="HUPs"/>
    <property type="match status" value="1"/>
</dbReference>
<dbReference type="STRING" id="742823.HMPREF9465_01824"/>
<name>K1JV82_9BURK</name>
<dbReference type="Proteomes" id="UP000005835">
    <property type="component" value="Unassembled WGS sequence"/>
</dbReference>
<dbReference type="SUPFAM" id="SSF52402">
    <property type="entry name" value="Adenine nucleotide alpha hydrolases-like"/>
    <property type="match status" value="1"/>
</dbReference>
<dbReference type="EMBL" id="ADMG01000038">
    <property type="protein sequence ID" value="EKB30578.1"/>
    <property type="molecule type" value="Genomic_DNA"/>
</dbReference>
<dbReference type="eggNOG" id="COG1606">
    <property type="taxonomic scope" value="Bacteria"/>
</dbReference>
<dbReference type="AlphaFoldDB" id="K1JV82"/>
<organism evidence="1 2">
    <name type="scientific">Sutterella wadsworthensis 2_1_59BFAA</name>
    <dbReference type="NCBI Taxonomy" id="742823"/>
    <lineage>
        <taxon>Bacteria</taxon>
        <taxon>Pseudomonadati</taxon>
        <taxon>Pseudomonadota</taxon>
        <taxon>Betaproteobacteria</taxon>
        <taxon>Burkholderiales</taxon>
        <taxon>Sutterellaceae</taxon>
        <taxon>Sutterella</taxon>
    </lineage>
</organism>